<dbReference type="Proteomes" id="UP000053257">
    <property type="component" value="Unassembled WGS sequence"/>
</dbReference>
<evidence type="ECO:0000256" key="2">
    <source>
        <dbReference type="SAM" id="Phobius"/>
    </source>
</evidence>
<protein>
    <submittedName>
        <fullName evidence="3">Uncharacterized protein</fullName>
    </submittedName>
</protein>
<feature type="transmembrane region" description="Helical" evidence="2">
    <location>
        <begin position="205"/>
        <end position="229"/>
    </location>
</feature>
<feature type="compositionally biased region" description="Polar residues" evidence="1">
    <location>
        <begin position="350"/>
        <end position="360"/>
    </location>
</feature>
<feature type="transmembrane region" description="Helical" evidence="2">
    <location>
        <begin position="17"/>
        <end position="35"/>
    </location>
</feature>
<accession>A0A0C3PGJ6</accession>
<feature type="transmembrane region" description="Helical" evidence="2">
    <location>
        <begin position="125"/>
        <end position="146"/>
    </location>
</feature>
<reference evidence="3 4" key="1">
    <citation type="journal article" date="2014" name="PLoS Genet.">
        <title>Analysis of the Phlebiopsis gigantea genome, transcriptome and secretome provides insight into its pioneer colonization strategies of wood.</title>
        <authorList>
            <person name="Hori C."/>
            <person name="Ishida T."/>
            <person name="Igarashi K."/>
            <person name="Samejima M."/>
            <person name="Suzuki H."/>
            <person name="Master E."/>
            <person name="Ferreira P."/>
            <person name="Ruiz-Duenas F.J."/>
            <person name="Held B."/>
            <person name="Canessa P."/>
            <person name="Larrondo L.F."/>
            <person name="Schmoll M."/>
            <person name="Druzhinina I.S."/>
            <person name="Kubicek C.P."/>
            <person name="Gaskell J.A."/>
            <person name="Kersten P."/>
            <person name="St John F."/>
            <person name="Glasner J."/>
            <person name="Sabat G."/>
            <person name="Splinter BonDurant S."/>
            <person name="Syed K."/>
            <person name="Yadav J."/>
            <person name="Mgbeahuruike A.C."/>
            <person name="Kovalchuk A."/>
            <person name="Asiegbu F.O."/>
            <person name="Lackner G."/>
            <person name="Hoffmeister D."/>
            <person name="Rencoret J."/>
            <person name="Gutierrez A."/>
            <person name="Sun H."/>
            <person name="Lindquist E."/>
            <person name="Barry K."/>
            <person name="Riley R."/>
            <person name="Grigoriev I.V."/>
            <person name="Henrissat B."/>
            <person name="Kues U."/>
            <person name="Berka R.M."/>
            <person name="Martinez A.T."/>
            <person name="Covert S.F."/>
            <person name="Blanchette R.A."/>
            <person name="Cullen D."/>
        </authorList>
    </citation>
    <scope>NUCLEOTIDE SEQUENCE [LARGE SCALE GENOMIC DNA]</scope>
    <source>
        <strain evidence="3 4">11061_1 CR5-6</strain>
    </source>
</reference>
<feature type="transmembrane region" description="Helical" evidence="2">
    <location>
        <begin position="99"/>
        <end position="118"/>
    </location>
</feature>
<gene>
    <name evidence="3" type="ORF">PHLGIDRAFT_120351</name>
</gene>
<dbReference type="HOGENOM" id="CLU_044614_3_2_1"/>
<feature type="transmembrane region" description="Helical" evidence="2">
    <location>
        <begin position="44"/>
        <end position="64"/>
    </location>
</feature>
<feature type="region of interest" description="Disordered" evidence="1">
    <location>
        <begin position="313"/>
        <end position="360"/>
    </location>
</feature>
<dbReference type="OrthoDB" id="2753342at2759"/>
<dbReference type="EMBL" id="KN840560">
    <property type="protein sequence ID" value="KIP04873.1"/>
    <property type="molecule type" value="Genomic_DNA"/>
</dbReference>
<organism evidence="3 4">
    <name type="scientific">Phlebiopsis gigantea (strain 11061_1 CR5-6)</name>
    <name type="common">White-rot fungus</name>
    <name type="synonym">Peniophora gigantea</name>
    <dbReference type="NCBI Taxonomy" id="745531"/>
    <lineage>
        <taxon>Eukaryota</taxon>
        <taxon>Fungi</taxon>
        <taxon>Dikarya</taxon>
        <taxon>Basidiomycota</taxon>
        <taxon>Agaricomycotina</taxon>
        <taxon>Agaricomycetes</taxon>
        <taxon>Polyporales</taxon>
        <taxon>Phanerochaetaceae</taxon>
        <taxon>Phlebiopsis</taxon>
    </lineage>
</organism>
<keyword evidence="2" id="KW-1133">Transmembrane helix</keyword>
<feature type="compositionally biased region" description="Basic and acidic residues" evidence="1">
    <location>
        <begin position="329"/>
        <end position="348"/>
    </location>
</feature>
<evidence type="ECO:0000313" key="4">
    <source>
        <dbReference type="Proteomes" id="UP000053257"/>
    </source>
</evidence>
<keyword evidence="4" id="KW-1185">Reference proteome</keyword>
<evidence type="ECO:0000256" key="1">
    <source>
        <dbReference type="SAM" id="MobiDB-lite"/>
    </source>
</evidence>
<dbReference type="STRING" id="745531.A0A0C3PGJ6"/>
<feature type="transmembrane region" description="Helical" evidence="2">
    <location>
        <begin position="166"/>
        <end position="184"/>
    </location>
</feature>
<keyword evidence="2" id="KW-0812">Transmembrane</keyword>
<proteinExistence type="predicted"/>
<sequence length="360" mass="40254">MPISLVKAQLIGTLVEGLFYGMYVVAFAQSLRIFYWRRRQGRNMWWLSAVSIVIFVLITIYLVIDFIRVVSAFAENTGTPDAALRYYDSIDLRQRFVRVFAYSLLTLITDAIIVYRTYIVWARNLYICAVPALLVVTDLAFAIWVLDSLMRNNGPVPLSTYYATRVKYYYIITLVVNVTCSALISWKIWSTHRALAKSAIAGVRFLGVMAVILESAAVYSCLLIVLIATTVTRSYSTWIALTSVGRMLPVLSATTDRRAVLPPQICPAIGMIFSTVMVRSSREYHTDTFLSNDIPGLSAPLSTDPPVPPRALLARTPDPPTRGTFRISFEPHEAGAPRRKPSDVERGHARSSSSPAVHVY</sequence>
<keyword evidence="2" id="KW-0472">Membrane</keyword>
<evidence type="ECO:0000313" key="3">
    <source>
        <dbReference type="EMBL" id="KIP04873.1"/>
    </source>
</evidence>
<name>A0A0C3PGJ6_PHLG1</name>
<dbReference type="AlphaFoldDB" id="A0A0C3PGJ6"/>